<gene>
    <name evidence="2" type="ORF">MERR_LOCUS39054</name>
</gene>
<reference evidence="2" key="1">
    <citation type="submission" date="2020-01" db="EMBL/GenBank/DDBJ databases">
        <authorList>
            <person name="Mishra B."/>
        </authorList>
    </citation>
    <scope>NUCLEOTIDE SEQUENCE [LARGE SCALE GENOMIC DNA]</scope>
</reference>
<dbReference type="EMBL" id="CACVBM020001494">
    <property type="protein sequence ID" value="CAA7051819.1"/>
    <property type="molecule type" value="Genomic_DNA"/>
</dbReference>
<evidence type="ECO:0000256" key="1">
    <source>
        <dbReference type="SAM" id="MobiDB-lite"/>
    </source>
</evidence>
<feature type="region of interest" description="Disordered" evidence="1">
    <location>
        <begin position="44"/>
        <end position="164"/>
    </location>
</feature>
<name>A0A6D2KFF9_9BRAS</name>
<keyword evidence="3" id="KW-1185">Reference proteome</keyword>
<dbReference type="AlphaFoldDB" id="A0A6D2KFF9"/>
<dbReference type="Proteomes" id="UP000467841">
    <property type="component" value="Unassembled WGS sequence"/>
</dbReference>
<evidence type="ECO:0000313" key="2">
    <source>
        <dbReference type="EMBL" id="CAA7051819.1"/>
    </source>
</evidence>
<protein>
    <submittedName>
        <fullName evidence="2">Uncharacterized protein</fullName>
    </submittedName>
</protein>
<comment type="caution">
    <text evidence="2">The sequence shown here is derived from an EMBL/GenBank/DDBJ whole genome shotgun (WGS) entry which is preliminary data.</text>
</comment>
<proteinExistence type="predicted"/>
<feature type="compositionally biased region" description="Basic and acidic residues" evidence="1">
    <location>
        <begin position="144"/>
        <end position="164"/>
    </location>
</feature>
<organism evidence="2 3">
    <name type="scientific">Microthlaspi erraticum</name>
    <dbReference type="NCBI Taxonomy" id="1685480"/>
    <lineage>
        <taxon>Eukaryota</taxon>
        <taxon>Viridiplantae</taxon>
        <taxon>Streptophyta</taxon>
        <taxon>Embryophyta</taxon>
        <taxon>Tracheophyta</taxon>
        <taxon>Spermatophyta</taxon>
        <taxon>Magnoliopsida</taxon>
        <taxon>eudicotyledons</taxon>
        <taxon>Gunneridae</taxon>
        <taxon>Pentapetalae</taxon>
        <taxon>rosids</taxon>
        <taxon>malvids</taxon>
        <taxon>Brassicales</taxon>
        <taxon>Brassicaceae</taxon>
        <taxon>Coluteocarpeae</taxon>
        <taxon>Microthlaspi</taxon>
    </lineage>
</organism>
<accession>A0A6D2KFF9</accession>
<sequence length="352" mass="39709">MDFIKTSSLRALIELTFQRNWNGLIWMSRKGVIAKRVKTVQPALSRISAQPRRPAGRGTNVPRSAKTSPAVGQPQPSRHAAHDHAARAGNKPRGRATYSRTTADVRPSRENVPRPAEKPSAKFIRPTTPADREIIRPRPFRLGHRPDCPADRPDRPSERRGRPEAVFEAQSAQFKPKAGADLARLACSVQSGPRVRYPFTTSDLCTCRIRDRKGRPDPAIKFLAPLPGTNSHLQVFLVRYGEGFTSPCSYKGDPLRHIPPQRTSWTNKRCQALKHHHLLGIVLQTISLKTKKKLLPYLEAADLETSSQAASYREEHLLATPEEEIDPELIEFVKRDQFHDLFSEYALEHRSL</sequence>
<evidence type="ECO:0000313" key="3">
    <source>
        <dbReference type="Proteomes" id="UP000467841"/>
    </source>
</evidence>
<feature type="compositionally biased region" description="Basic and acidic residues" evidence="1">
    <location>
        <begin position="106"/>
        <end position="120"/>
    </location>
</feature>